<evidence type="ECO:0000313" key="2">
    <source>
        <dbReference type="EMBL" id="KOO43470.1"/>
    </source>
</evidence>
<keyword evidence="1" id="KW-1133">Transmembrane helix</keyword>
<evidence type="ECO:0000313" key="3">
    <source>
        <dbReference type="Proteomes" id="UP000037558"/>
    </source>
</evidence>
<dbReference type="Proteomes" id="UP000037558">
    <property type="component" value="Unassembled WGS sequence"/>
</dbReference>
<proteinExistence type="predicted"/>
<name>A0A0M0KXD3_9BACI</name>
<dbReference type="EMBL" id="LILC01000021">
    <property type="protein sequence ID" value="KOO43470.1"/>
    <property type="molecule type" value="Genomic_DNA"/>
</dbReference>
<keyword evidence="1" id="KW-0472">Membrane</keyword>
<reference evidence="3" key="1">
    <citation type="submission" date="2015-08" db="EMBL/GenBank/DDBJ databases">
        <title>Fjat-14210 dsm16467.</title>
        <authorList>
            <person name="Liu B."/>
            <person name="Wang J."/>
            <person name="Zhu Y."/>
            <person name="Liu G."/>
            <person name="Chen Q."/>
            <person name="Chen Z."/>
            <person name="Lan J."/>
            <person name="Che J."/>
            <person name="Ge C."/>
            <person name="Shi H."/>
            <person name="Pan Z."/>
            <person name="Liu X."/>
        </authorList>
    </citation>
    <scope>NUCLEOTIDE SEQUENCE [LARGE SCALE GENOMIC DNA]</scope>
    <source>
        <strain evidence="3">DSM 16467</strain>
    </source>
</reference>
<comment type="caution">
    <text evidence="2">The sequence shown here is derived from an EMBL/GenBank/DDBJ whole genome shotgun (WGS) entry which is preliminary data.</text>
</comment>
<sequence length="98" mass="11200">MLMTKCCSCQNKLSGKKILKSMFKNKEGDIKCNECQRQFSLTESSLWFIPFMVTAVPIIIGRLSEMYFGFDIISTAIVAFMIMFVLSLFTAKYEEVAN</sequence>
<dbReference type="AlphaFoldDB" id="A0A0M0KXD3"/>
<evidence type="ECO:0008006" key="4">
    <source>
        <dbReference type="Google" id="ProtNLM"/>
    </source>
</evidence>
<evidence type="ECO:0000256" key="1">
    <source>
        <dbReference type="SAM" id="Phobius"/>
    </source>
</evidence>
<keyword evidence="1" id="KW-0812">Transmembrane</keyword>
<feature type="transmembrane region" description="Helical" evidence="1">
    <location>
        <begin position="46"/>
        <end position="64"/>
    </location>
</feature>
<keyword evidence="3" id="KW-1185">Reference proteome</keyword>
<feature type="transmembrane region" description="Helical" evidence="1">
    <location>
        <begin position="70"/>
        <end position="91"/>
    </location>
</feature>
<organism evidence="2 3">
    <name type="scientific">Priestia koreensis</name>
    <dbReference type="NCBI Taxonomy" id="284581"/>
    <lineage>
        <taxon>Bacteria</taxon>
        <taxon>Bacillati</taxon>
        <taxon>Bacillota</taxon>
        <taxon>Bacilli</taxon>
        <taxon>Bacillales</taxon>
        <taxon>Bacillaceae</taxon>
        <taxon>Priestia</taxon>
    </lineage>
</organism>
<gene>
    <name evidence="2" type="ORF">AMD01_15725</name>
</gene>
<accession>A0A0M0KXD3</accession>
<dbReference type="InterPro" id="IPR026369">
    <property type="entry name" value="CxxC_20_CxxC"/>
</dbReference>
<protein>
    <recommendedName>
        <fullName evidence="4">Cxxc_20_cxxc protein</fullName>
    </recommendedName>
</protein>
<dbReference type="NCBIfam" id="TIGR04104">
    <property type="entry name" value="cxxc_20_cxxc"/>
    <property type="match status" value="1"/>
</dbReference>
<dbReference type="PATRIC" id="fig|284581.3.peg.1148"/>